<dbReference type="InterPro" id="IPR036259">
    <property type="entry name" value="MFS_trans_sf"/>
</dbReference>
<feature type="transmembrane region" description="Helical" evidence="6">
    <location>
        <begin position="135"/>
        <end position="156"/>
    </location>
</feature>
<evidence type="ECO:0000313" key="9">
    <source>
        <dbReference type="Proteomes" id="UP000799324"/>
    </source>
</evidence>
<feature type="region of interest" description="Disordered" evidence="5">
    <location>
        <begin position="1"/>
        <end position="23"/>
    </location>
</feature>
<feature type="transmembrane region" description="Helical" evidence="6">
    <location>
        <begin position="235"/>
        <end position="254"/>
    </location>
</feature>
<dbReference type="Pfam" id="PF07690">
    <property type="entry name" value="MFS_1"/>
    <property type="match status" value="1"/>
</dbReference>
<evidence type="ECO:0000256" key="3">
    <source>
        <dbReference type="ARBA" id="ARBA00022989"/>
    </source>
</evidence>
<feature type="transmembrane region" description="Helical" evidence="6">
    <location>
        <begin position="105"/>
        <end position="123"/>
    </location>
</feature>
<feature type="transmembrane region" description="Helical" evidence="6">
    <location>
        <begin position="37"/>
        <end position="63"/>
    </location>
</feature>
<evidence type="ECO:0000256" key="1">
    <source>
        <dbReference type="ARBA" id="ARBA00004141"/>
    </source>
</evidence>
<name>A0A6A6TDL1_9PLEO</name>
<feature type="transmembrane region" description="Helical" evidence="6">
    <location>
        <begin position="162"/>
        <end position="181"/>
    </location>
</feature>
<dbReference type="Gene3D" id="1.20.1250.20">
    <property type="entry name" value="MFS general substrate transporter like domains"/>
    <property type="match status" value="1"/>
</dbReference>
<feature type="transmembrane region" description="Helical" evidence="6">
    <location>
        <begin position="506"/>
        <end position="523"/>
    </location>
</feature>
<dbReference type="Proteomes" id="UP000799324">
    <property type="component" value="Unassembled WGS sequence"/>
</dbReference>
<feature type="compositionally biased region" description="Polar residues" evidence="5">
    <location>
        <begin position="1"/>
        <end position="10"/>
    </location>
</feature>
<dbReference type="FunFam" id="1.20.1720.10:FF:000012">
    <property type="entry name" value="MFS toxin efflux pump (AflT)"/>
    <property type="match status" value="1"/>
</dbReference>
<dbReference type="SUPFAM" id="SSF103473">
    <property type="entry name" value="MFS general substrate transporter"/>
    <property type="match status" value="1"/>
</dbReference>
<evidence type="ECO:0000313" key="8">
    <source>
        <dbReference type="EMBL" id="KAF2656973.1"/>
    </source>
</evidence>
<evidence type="ECO:0000256" key="6">
    <source>
        <dbReference type="SAM" id="Phobius"/>
    </source>
</evidence>
<gene>
    <name evidence="8" type="ORF">K491DRAFT_595881</name>
</gene>
<reference evidence="8" key="1">
    <citation type="journal article" date="2020" name="Stud. Mycol.">
        <title>101 Dothideomycetes genomes: a test case for predicting lifestyles and emergence of pathogens.</title>
        <authorList>
            <person name="Haridas S."/>
            <person name="Albert R."/>
            <person name="Binder M."/>
            <person name="Bloem J."/>
            <person name="Labutti K."/>
            <person name="Salamov A."/>
            <person name="Andreopoulos B."/>
            <person name="Baker S."/>
            <person name="Barry K."/>
            <person name="Bills G."/>
            <person name="Bluhm B."/>
            <person name="Cannon C."/>
            <person name="Castanera R."/>
            <person name="Culley D."/>
            <person name="Daum C."/>
            <person name="Ezra D."/>
            <person name="Gonzalez J."/>
            <person name="Henrissat B."/>
            <person name="Kuo A."/>
            <person name="Liang C."/>
            <person name="Lipzen A."/>
            <person name="Lutzoni F."/>
            <person name="Magnuson J."/>
            <person name="Mondo S."/>
            <person name="Nolan M."/>
            <person name="Ohm R."/>
            <person name="Pangilinan J."/>
            <person name="Park H.-J."/>
            <person name="Ramirez L."/>
            <person name="Alfaro M."/>
            <person name="Sun H."/>
            <person name="Tritt A."/>
            <person name="Yoshinaga Y."/>
            <person name="Zwiers L.-H."/>
            <person name="Turgeon B."/>
            <person name="Goodwin S."/>
            <person name="Spatafora J."/>
            <person name="Crous P."/>
            <person name="Grigoriev I."/>
        </authorList>
    </citation>
    <scope>NUCLEOTIDE SEQUENCE</scope>
    <source>
        <strain evidence="8">CBS 122681</strain>
    </source>
</reference>
<comment type="subcellular location">
    <subcellularLocation>
        <location evidence="1">Membrane</location>
        <topology evidence="1">Multi-pass membrane protein</topology>
    </subcellularLocation>
</comment>
<feature type="transmembrane region" description="Helical" evidence="6">
    <location>
        <begin position="193"/>
        <end position="215"/>
    </location>
</feature>
<evidence type="ECO:0000256" key="5">
    <source>
        <dbReference type="SAM" id="MobiDB-lite"/>
    </source>
</evidence>
<dbReference type="AlphaFoldDB" id="A0A6A6TDL1"/>
<evidence type="ECO:0000259" key="7">
    <source>
        <dbReference type="PROSITE" id="PS50850"/>
    </source>
</evidence>
<sequence length="551" mass="58022">MQSSEVSNASEKPAENLAPPGPVPPAVETELPQGLKLATILACLFATFFIVALDRTIVGIAIPAITNDFHSIDDIGWYGSAFLLPGCSFMLLYGKLYQVYPVKPIYLSCIFLFEVGSAVCGSAPNSAALIVGRAIAGLGQAGLLPGTVMILIHTIPLAKRPLYQGVLGAAFGLASVAAPLLGGAFTDRVSWRWCFYINLPFGGVVIVALYFLLHIPPITRYKDLTFREQFVRLDPIGTVLFVSGVVCLLLALQWGGVEHPWSSGQVIACLTLASVLLVAFMVLQPFLEPAKATIPLRVINQRSIAGAIWFSFCLGSSMTVVSYYVAIWFQAIKGLSAVDAGIRMLAIILPLVFGSIGGGIVTNRIGYYTPTIIASSIFIAIGTALLTIWKVDSSAGEWIGFQVIAGLGIGMGTQQPNLCMQTVLSRQDVGVGTSLVFFAQTLGGSVFLSVAQNVFASAFSKDLANIQGIDPAALISAGATALRGLVEPGQLGAVLNAYNSSLVNSFIVAAAVGGASLIGALTIEWRSIKKGEGQGEKKEAEAEKVEGKAAE</sequence>
<dbReference type="InterPro" id="IPR020846">
    <property type="entry name" value="MFS_dom"/>
</dbReference>
<keyword evidence="2 6" id="KW-0812">Transmembrane</keyword>
<dbReference type="GO" id="GO:0022857">
    <property type="term" value="F:transmembrane transporter activity"/>
    <property type="evidence" value="ECO:0007669"/>
    <property type="project" value="InterPro"/>
</dbReference>
<dbReference type="CDD" id="cd17502">
    <property type="entry name" value="MFS_Azr1_MDR_like"/>
    <property type="match status" value="1"/>
</dbReference>
<dbReference type="OrthoDB" id="10021397at2759"/>
<feature type="transmembrane region" description="Helical" evidence="6">
    <location>
        <begin position="435"/>
        <end position="456"/>
    </location>
</feature>
<keyword evidence="3 6" id="KW-1133">Transmembrane helix</keyword>
<feature type="transmembrane region" description="Helical" evidence="6">
    <location>
        <begin position="307"/>
        <end position="329"/>
    </location>
</feature>
<keyword evidence="4 6" id="KW-0472">Membrane</keyword>
<protein>
    <submittedName>
        <fullName evidence="8">Major facilitator superfamily protein</fullName>
    </submittedName>
</protein>
<dbReference type="PANTHER" id="PTHR23501:SF201">
    <property type="entry name" value="MFS AFLATOXIN EFFLUX PUMP"/>
    <property type="match status" value="1"/>
</dbReference>
<dbReference type="EMBL" id="MU004330">
    <property type="protein sequence ID" value="KAF2656973.1"/>
    <property type="molecule type" value="Genomic_DNA"/>
</dbReference>
<accession>A0A6A6TDL1</accession>
<feature type="transmembrane region" description="Helical" evidence="6">
    <location>
        <begin position="341"/>
        <end position="361"/>
    </location>
</feature>
<feature type="region of interest" description="Disordered" evidence="5">
    <location>
        <begin position="530"/>
        <end position="551"/>
    </location>
</feature>
<evidence type="ECO:0000256" key="4">
    <source>
        <dbReference type="ARBA" id="ARBA00023136"/>
    </source>
</evidence>
<feature type="transmembrane region" description="Helical" evidence="6">
    <location>
        <begin position="266"/>
        <end position="287"/>
    </location>
</feature>
<dbReference type="GO" id="GO:0005886">
    <property type="term" value="C:plasma membrane"/>
    <property type="evidence" value="ECO:0007669"/>
    <property type="project" value="TreeGrafter"/>
</dbReference>
<dbReference type="PANTHER" id="PTHR23501">
    <property type="entry name" value="MAJOR FACILITATOR SUPERFAMILY"/>
    <property type="match status" value="1"/>
</dbReference>
<dbReference type="InterPro" id="IPR011701">
    <property type="entry name" value="MFS"/>
</dbReference>
<feature type="transmembrane region" description="Helical" evidence="6">
    <location>
        <begin position="367"/>
        <end position="386"/>
    </location>
</feature>
<proteinExistence type="predicted"/>
<organism evidence="8 9">
    <name type="scientific">Lophiostoma macrostomum CBS 122681</name>
    <dbReference type="NCBI Taxonomy" id="1314788"/>
    <lineage>
        <taxon>Eukaryota</taxon>
        <taxon>Fungi</taxon>
        <taxon>Dikarya</taxon>
        <taxon>Ascomycota</taxon>
        <taxon>Pezizomycotina</taxon>
        <taxon>Dothideomycetes</taxon>
        <taxon>Pleosporomycetidae</taxon>
        <taxon>Pleosporales</taxon>
        <taxon>Lophiostomataceae</taxon>
        <taxon>Lophiostoma</taxon>
    </lineage>
</organism>
<dbReference type="PROSITE" id="PS50850">
    <property type="entry name" value="MFS"/>
    <property type="match status" value="1"/>
</dbReference>
<feature type="transmembrane region" description="Helical" evidence="6">
    <location>
        <begin position="75"/>
        <end position="93"/>
    </location>
</feature>
<keyword evidence="9" id="KW-1185">Reference proteome</keyword>
<feature type="domain" description="Major facilitator superfamily (MFS) profile" evidence="7">
    <location>
        <begin position="40"/>
        <end position="528"/>
    </location>
</feature>
<dbReference type="FunFam" id="1.20.1250.20:FF:000196">
    <property type="entry name" value="MFS toxin efflux pump (AflT)"/>
    <property type="match status" value="1"/>
</dbReference>
<evidence type="ECO:0000256" key="2">
    <source>
        <dbReference type="ARBA" id="ARBA00022692"/>
    </source>
</evidence>